<evidence type="ECO:0000256" key="9">
    <source>
        <dbReference type="RuleBase" id="RU003794"/>
    </source>
</evidence>
<keyword evidence="5 9" id="KW-0812">Transmembrane</keyword>
<comment type="caution">
    <text evidence="13">The sequence shown here is derived from an EMBL/GenBank/DDBJ whole genome shotgun (WGS) entry which is preliminary data.</text>
</comment>
<sequence length="260" mass="28031">MAIAVLLGLAIGSFLNVAIYRIPAGLSILFPPSHCPLCSHRLSMADNIPVFGWLALGGKCRYCHSPISWRYPTIEAITGLLFLGVYLQFGLSWETVGYCFCLSWLLVLAMIDWDTFTLPNVLTQFGLVMGLLYQLLRGAGEASPFLDGIFGAILGLWLFEIIIILGSFLLGQAAMGEGDAKLAAAIGAWLGWKLLLLSGFLACLIGAGVGVGAIASGQLKRRQKMPFGPFLALGGALTIFWGDRMISAYIQFFFSPNLIG</sequence>
<comment type="subcellular location">
    <subcellularLocation>
        <location evidence="1">Cell inner membrane</location>
        <topology evidence="1">Multi-pass membrane protein</topology>
    </subcellularLocation>
    <subcellularLocation>
        <location evidence="9">Cell membrane</location>
        <topology evidence="9">Multi-pass membrane protein</topology>
    </subcellularLocation>
</comment>
<proteinExistence type="inferred from homology"/>
<dbReference type="GO" id="GO:0008168">
    <property type="term" value="F:methyltransferase activity"/>
    <property type="evidence" value="ECO:0007669"/>
    <property type="project" value="UniProtKB-KW"/>
</dbReference>
<evidence type="ECO:0000256" key="2">
    <source>
        <dbReference type="ARBA" id="ARBA00005801"/>
    </source>
</evidence>
<dbReference type="InterPro" id="IPR050882">
    <property type="entry name" value="Prepilin_peptidase/N-MTase"/>
</dbReference>
<feature type="transmembrane region" description="Helical" evidence="10">
    <location>
        <begin position="117"/>
        <end position="136"/>
    </location>
</feature>
<evidence type="ECO:0000259" key="12">
    <source>
        <dbReference type="Pfam" id="PF06750"/>
    </source>
</evidence>
<dbReference type="Pfam" id="PF01478">
    <property type="entry name" value="Peptidase_A24"/>
    <property type="match status" value="1"/>
</dbReference>
<dbReference type="AlphaFoldDB" id="A0A1L9QUB4"/>
<name>A0A1L9QUB4_9CYAN</name>
<keyword evidence="14" id="KW-1185">Reference proteome</keyword>
<dbReference type="PRINTS" id="PR00864">
    <property type="entry name" value="PREPILNPTASE"/>
</dbReference>
<evidence type="ECO:0000256" key="3">
    <source>
        <dbReference type="ARBA" id="ARBA00022475"/>
    </source>
</evidence>
<dbReference type="STRING" id="1925591.BI308_07325"/>
<evidence type="ECO:0000256" key="10">
    <source>
        <dbReference type="SAM" id="Phobius"/>
    </source>
</evidence>
<dbReference type="GO" id="GO:0005886">
    <property type="term" value="C:plasma membrane"/>
    <property type="evidence" value="ECO:0007669"/>
    <property type="project" value="UniProtKB-SubCell"/>
</dbReference>
<accession>A0A1L9QUB4</accession>
<evidence type="ECO:0000256" key="8">
    <source>
        <dbReference type="RuleBase" id="RU003793"/>
    </source>
</evidence>
<dbReference type="InterPro" id="IPR014032">
    <property type="entry name" value="Peptidase_A24A_bac"/>
</dbReference>
<evidence type="ECO:0000256" key="4">
    <source>
        <dbReference type="ARBA" id="ARBA00022519"/>
    </source>
</evidence>
<reference evidence="13" key="1">
    <citation type="submission" date="2016-10" db="EMBL/GenBank/DDBJ databases">
        <title>CRISPR-Cas defence system in Roseofilum reptotaenium: evidence of a bacteriophage-cyanobacterium arms race in the coral black band disease.</title>
        <authorList>
            <person name="Buerger P."/>
            <person name="Wood-Charlson E.M."/>
            <person name="Weynberg K.D."/>
            <person name="Willis B."/>
            <person name="Van Oppen M.J."/>
        </authorList>
    </citation>
    <scope>NUCLEOTIDE SEQUENCE [LARGE SCALE GENOMIC DNA]</scope>
    <source>
        <strain evidence="13">AO1-A</strain>
    </source>
</reference>
<dbReference type="GO" id="GO:0032259">
    <property type="term" value="P:methylation"/>
    <property type="evidence" value="ECO:0007669"/>
    <property type="project" value="UniProtKB-KW"/>
</dbReference>
<dbReference type="PANTHER" id="PTHR30487:SF0">
    <property type="entry name" value="PREPILIN LEADER PEPTIDASE_N-METHYLTRANSFERASE-RELATED"/>
    <property type="match status" value="1"/>
</dbReference>
<comment type="function">
    <text evidence="9">Plays an essential role in type IV pili and type II pseudopili formation by proteolytically removing the leader sequence from substrate proteins and subsequently monomethylating the alpha-amino group of the newly exposed N-terminal phenylalanine.</text>
</comment>
<dbReference type="GO" id="GO:0004190">
    <property type="term" value="F:aspartic-type endopeptidase activity"/>
    <property type="evidence" value="ECO:0007669"/>
    <property type="project" value="UniProtKB-EC"/>
</dbReference>
<evidence type="ECO:0000256" key="6">
    <source>
        <dbReference type="ARBA" id="ARBA00022989"/>
    </source>
</evidence>
<comment type="catalytic activity">
    <reaction evidence="9">
        <text>Typically cleaves a -Gly-|-Phe- bond to release an N-terminal, basic peptide of 5-8 residues from type IV prepilin, and then N-methylates the new N-terminal amino group, the methyl donor being S-adenosyl-L-methionine.</text>
        <dbReference type="EC" id="3.4.23.43"/>
    </reaction>
</comment>
<dbReference type="Gene3D" id="1.20.120.1220">
    <property type="match status" value="1"/>
</dbReference>
<feature type="domain" description="Prepilin type IV endopeptidase peptidase" evidence="11">
    <location>
        <begin position="99"/>
        <end position="210"/>
    </location>
</feature>
<evidence type="ECO:0000256" key="5">
    <source>
        <dbReference type="ARBA" id="ARBA00022692"/>
    </source>
</evidence>
<protein>
    <recommendedName>
        <fullName evidence="9">Prepilin leader peptidase/N-methyltransferase</fullName>
        <ecNumber evidence="9">2.1.1.-</ecNumber>
        <ecNumber evidence="9">3.4.23.43</ecNumber>
    </recommendedName>
</protein>
<dbReference type="InterPro" id="IPR010627">
    <property type="entry name" value="Prepilin_pept_A24_N"/>
</dbReference>
<dbReference type="Pfam" id="PF06750">
    <property type="entry name" value="A24_N_bact"/>
    <property type="match status" value="1"/>
</dbReference>
<feature type="transmembrane region" description="Helical" evidence="10">
    <location>
        <begin position="148"/>
        <end position="170"/>
    </location>
</feature>
<dbReference type="Proteomes" id="UP000183940">
    <property type="component" value="Unassembled WGS sequence"/>
</dbReference>
<evidence type="ECO:0000313" key="13">
    <source>
        <dbReference type="EMBL" id="OJJ26258.1"/>
    </source>
</evidence>
<keyword evidence="9" id="KW-0808">Transferase</keyword>
<comment type="similarity">
    <text evidence="2 8">Belongs to the peptidase A24 family.</text>
</comment>
<feature type="transmembrane region" description="Helical" evidence="10">
    <location>
        <begin position="95"/>
        <end position="111"/>
    </location>
</feature>
<keyword evidence="7 10" id="KW-0472">Membrane</keyword>
<evidence type="ECO:0000313" key="14">
    <source>
        <dbReference type="Proteomes" id="UP000183940"/>
    </source>
</evidence>
<keyword evidence="4" id="KW-0997">Cell inner membrane</keyword>
<evidence type="ECO:0000256" key="7">
    <source>
        <dbReference type="ARBA" id="ARBA00023136"/>
    </source>
</evidence>
<keyword evidence="9" id="KW-0378">Hydrolase</keyword>
<dbReference type="InterPro" id="IPR000045">
    <property type="entry name" value="Prepilin_IV_endopep_pep"/>
</dbReference>
<dbReference type="EC" id="2.1.1.-" evidence="9"/>
<feature type="transmembrane region" description="Helical" evidence="10">
    <location>
        <begin position="69"/>
        <end position="88"/>
    </location>
</feature>
<dbReference type="EMBL" id="MLAW01000009">
    <property type="protein sequence ID" value="OJJ26258.1"/>
    <property type="molecule type" value="Genomic_DNA"/>
</dbReference>
<organism evidence="13 14">
    <name type="scientific">Roseofilum reptotaenium AO1-A</name>
    <dbReference type="NCBI Taxonomy" id="1925591"/>
    <lineage>
        <taxon>Bacteria</taxon>
        <taxon>Bacillati</taxon>
        <taxon>Cyanobacteriota</taxon>
        <taxon>Cyanophyceae</taxon>
        <taxon>Desertifilales</taxon>
        <taxon>Desertifilaceae</taxon>
        <taxon>Roseofilum</taxon>
    </lineage>
</organism>
<evidence type="ECO:0000256" key="1">
    <source>
        <dbReference type="ARBA" id="ARBA00004429"/>
    </source>
</evidence>
<keyword evidence="9" id="KW-0511">Multifunctional enzyme</keyword>
<dbReference type="PANTHER" id="PTHR30487">
    <property type="entry name" value="TYPE 4 PREPILIN-LIKE PROTEINS LEADER PEPTIDE-PROCESSING ENZYME"/>
    <property type="match status" value="1"/>
</dbReference>
<dbReference type="EC" id="3.4.23.43" evidence="9"/>
<feature type="domain" description="Prepilin peptidase A24 N-terminal" evidence="12">
    <location>
        <begin position="6"/>
        <end position="89"/>
    </location>
</feature>
<feature type="transmembrane region" description="Helical" evidence="10">
    <location>
        <begin position="190"/>
        <end position="215"/>
    </location>
</feature>
<gene>
    <name evidence="13" type="ORF">BI308_07325</name>
</gene>
<evidence type="ECO:0000259" key="11">
    <source>
        <dbReference type="Pfam" id="PF01478"/>
    </source>
</evidence>
<keyword evidence="9" id="KW-0645">Protease</keyword>
<keyword evidence="9" id="KW-0489">Methyltransferase</keyword>
<keyword evidence="3" id="KW-1003">Cell membrane</keyword>
<keyword evidence="6 10" id="KW-1133">Transmembrane helix</keyword>
<feature type="transmembrane region" description="Helical" evidence="10">
    <location>
        <begin position="227"/>
        <end position="254"/>
    </location>
</feature>
<dbReference type="GO" id="GO:0006465">
    <property type="term" value="P:signal peptide processing"/>
    <property type="evidence" value="ECO:0007669"/>
    <property type="project" value="TreeGrafter"/>
</dbReference>